<gene>
    <name evidence="2" type="ORF">BP5553_04248</name>
</gene>
<organism evidence="2 3">
    <name type="scientific">Venustampulla echinocandica</name>
    <dbReference type="NCBI Taxonomy" id="2656787"/>
    <lineage>
        <taxon>Eukaryota</taxon>
        <taxon>Fungi</taxon>
        <taxon>Dikarya</taxon>
        <taxon>Ascomycota</taxon>
        <taxon>Pezizomycotina</taxon>
        <taxon>Leotiomycetes</taxon>
        <taxon>Helotiales</taxon>
        <taxon>Pleuroascaceae</taxon>
        <taxon>Venustampulla</taxon>
    </lineage>
</organism>
<dbReference type="Proteomes" id="UP000254866">
    <property type="component" value="Unassembled WGS sequence"/>
</dbReference>
<sequence length="111" mass="12434">MSNLPINLEVQPANRPLSEESTSQSDEGRKRSASPAEPTFLEMADALGEKNLVLLSQRKDSSFDNRKQTIKREEIAEEHLEDALLKMDMCLGSPLNFAGMPSSWREWPGDS</sequence>
<proteinExistence type="predicted"/>
<dbReference type="EMBL" id="NPIC01000002">
    <property type="protein sequence ID" value="RDL39908.1"/>
    <property type="molecule type" value="Genomic_DNA"/>
</dbReference>
<feature type="region of interest" description="Disordered" evidence="1">
    <location>
        <begin position="1"/>
        <end position="38"/>
    </location>
</feature>
<reference evidence="2 3" key="1">
    <citation type="journal article" date="2018" name="IMA Fungus">
        <title>IMA Genome-F 9: Draft genome sequence of Annulohypoxylon stygium, Aspergillus mulundensis, Berkeleyomyces basicola (syn. Thielaviopsis basicola), Ceratocystis smalleyi, two Cercospora beticola strains, Coleophoma cylindrospora, Fusarium fracticaudum, Phialophora cf. hyalina, and Morchella septimelata.</title>
        <authorList>
            <person name="Wingfield B.D."/>
            <person name="Bills G.F."/>
            <person name="Dong Y."/>
            <person name="Huang W."/>
            <person name="Nel W.J."/>
            <person name="Swalarsk-Parry B.S."/>
            <person name="Vaghefi N."/>
            <person name="Wilken P.M."/>
            <person name="An Z."/>
            <person name="de Beer Z.W."/>
            <person name="De Vos L."/>
            <person name="Chen L."/>
            <person name="Duong T.A."/>
            <person name="Gao Y."/>
            <person name="Hammerbacher A."/>
            <person name="Kikkert J.R."/>
            <person name="Li Y."/>
            <person name="Li H."/>
            <person name="Li K."/>
            <person name="Li Q."/>
            <person name="Liu X."/>
            <person name="Ma X."/>
            <person name="Naidoo K."/>
            <person name="Pethybridge S.J."/>
            <person name="Sun J."/>
            <person name="Steenkamp E.T."/>
            <person name="van der Nest M.A."/>
            <person name="van Wyk S."/>
            <person name="Wingfield M.J."/>
            <person name="Xiong C."/>
            <person name="Yue Q."/>
            <person name="Zhang X."/>
        </authorList>
    </citation>
    <scope>NUCLEOTIDE SEQUENCE [LARGE SCALE GENOMIC DNA]</scope>
    <source>
        <strain evidence="2 3">BP 5553</strain>
    </source>
</reference>
<dbReference type="RefSeq" id="XP_031872564.1">
    <property type="nucleotide sequence ID" value="XM_032012871.1"/>
</dbReference>
<name>A0A370TWQ9_9HELO</name>
<evidence type="ECO:0000313" key="3">
    <source>
        <dbReference type="Proteomes" id="UP000254866"/>
    </source>
</evidence>
<protein>
    <submittedName>
        <fullName evidence="2">Uncharacterized protein</fullName>
    </submittedName>
</protein>
<evidence type="ECO:0000313" key="2">
    <source>
        <dbReference type="EMBL" id="RDL39908.1"/>
    </source>
</evidence>
<evidence type="ECO:0000256" key="1">
    <source>
        <dbReference type="SAM" id="MobiDB-lite"/>
    </source>
</evidence>
<dbReference type="GeneID" id="43597097"/>
<dbReference type="AlphaFoldDB" id="A0A370TWQ9"/>
<keyword evidence="3" id="KW-1185">Reference proteome</keyword>
<accession>A0A370TWQ9</accession>
<comment type="caution">
    <text evidence="2">The sequence shown here is derived from an EMBL/GenBank/DDBJ whole genome shotgun (WGS) entry which is preliminary data.</text>
</comment>